<organism evidence="3 4">
    <name type="scientific">Acidovorax facilis</name>
    <dbReference type="NCBI Taxonomy" id="12917"/>
    <lineage>
        <taxon>Bacteria</taxon>
        <taxon>Pseudomonadati</taxon>
        <taxon>Pseudomonadota</taxon>
        <taxon>Betaproteobacteria</taxon>
        <taxon>Burkholderiales</taxon>
        <taxon>Comamonadaceae</taxon>
        <taxon>Acidovorax</taxon>
    </lineage>
</organism>
<evidence type="ECO:0000313" key="3">
    <source>
        <dbReference type="EMBL" id="MFC3938020.1"/>
    </source>
</evidence>
<accession>A0ABV8DJ40</accession>
<dbReference type="RefSeq" id="WP_156358783.1">
    <property type="nucleotide sequence ID" value="NZ_JAMXAX010000143.1"/>
</dbReference>
<gene>
    <name evidence="3" type="ORF">ACFOW3_25715</name>
</gene>
<evidence type="ECO:0000256" key="1">
    <source>
        <dbReference type="SAM" id="MobiDB-lite"/>
    </source>
</evidence>
<feature type="region of interest" description="Disordered" evidence="1">
    <location>
        <begin position="93"/>
        <end position="122"/>
    </location>
</feature>
<proteinExistence type="predicted"/>
<evidence type="ECO:0000313" key="4">
    <source>
        <dbReference type="Proteomes" id="UP001595693"/>
    </source>
</evidence>
<protein>
    <submittedName>
        <fullName evidence="3">Uncharacterized protein</fullName>
    </submittedName>
</protein>
<keyword evidence="4" id="KW-1185">Reference proteome</keyword>
<keyword evidence="2" id="KW-0812">Transmembrane</keyword>
<sequence>MPKLIKEVCGAIVSGALIVWVGAMLLTNDPCERLSRFDWLPAAVVHATVFVAEPFVSKGTAGGIGDSLNVVRNGLNGIFAKVVLRKSTEELKCSAQKPSNTAKEGLTAEPERPSSGNKKIPEIEEARELLNSLKHQAPKEEVPASK</sequence>
<dbReference type="Proteomes" id="UP001595693">
    <property type="component" value="Unassembled WGS sequence"/>
</dbReference>
<keyword evidence="2" id="KW-0472">Membrane</keyword>
<dbReference type="EMBL" id="JBHSAJ010000160">
    <property type="protein sequence ID" value="MFC3938020.1"/>
    <property type="molecule type" value="Genomic_DNA"/>
</dbReference>
<name>A0ABV8DJ40_9BURK</name>
<evidence type="ECO:0000256" key="2">
    <source>
        <dbReference type="SAM" id="Phobius"/>
    </source>
</evidence>
<keyword evidence="2" id="KW-1133">Transmembrane helix</keyword>
<comment type="caution">
    <text evidence="3">The sequence shown here is derived from an EMBL/GenBank/DDBJ whole genome shotgun (WGS) entry which is preliminary data.</text>
</comment>
<reference evidence="4" key="1">
    <citation type="journal article" date="2019" name="Int. J. Syst. Evol. Microbiol.">
        <title>The Global Catalogue of Microorganisms (GCM) 10K type strain sequencing project: providing services to taxonomists for standard genome sequencing and annotation.</title>
        <authorList>
            <consortium name="The Broad Institute Genomics Platform"/>
            <consortium name="The Broad Institute Genome Sequencing Center for Infectious Disease"/>
            <person name="Wu L."/>
            <person name="Ma J."/>
        </authorList>
    </citation>
    <scope>NUCLEOTIDE SEQUENCE [LARGE SCALE GENOMIC DNA]</scope>
    <source>
        <strain evidence="4">CCUG 2113</strain>
    </source>
</reference>
<feature type="transmembrane region" description="Helical" evidence="2">
    <location>
        <begin position="7"/>
        <end position="26"/>
    </location>
</feature>